<evidence type="ECO:0000256" key="6">
    <source>
        <dbReference type="ARBA" id="ARBA00022806"/>
    </source>
</evidence>
<dbReference type="CDD" id="cd17929">
    <property type="entry name" value="DEXHc_priA"/>
    <property type="match status" value="1"/>
</dbReference>
<dbReference type="PANTHER" id="PTHR30580:SF0">
    <property type="entry name" value="PRIMOSOMAL PROTEIN N"/>
    <property type="match status" value="1"/>
</dbReference>
<keyword evidence="4 12" id="KW-0547">Nucleotide-binding</keyword>
<feature type="domain" description="Helicase C-terminal" evidence="14">
    <location>
        <begin position="547"/>
        <end position="701"/>
    </location>
</feature>
<sequence length="806" mass="91802">MGGFYVQIAKVIVDIPAMQTNRPFDYAIPPAMEQKLGKGMRVEVPFNTRVIQGFITEISDHTDFEGELKEIIQPLDIEPALTEELLLLGEEMAETVYAYRIHCYQTMLPPLMKAKYEKEIEVVDELDEETFYGLFQGKSKMSWEDAVDRGILPQLIELKRAGKIEVNYILKNQAKAKTVQVYYSDLEMGSLEDAYHSLKKSAKQQQALLAAIMSMNGTPLTSKEYKEQFDIGPSTIRTGVEKGWLKSADREILRDPFKDRQFKQTGALPLSDEQTAAFRMMAASMREERHEVFLLQGVTGSGKTEVYLQLIAEVINQGKTALMLVPEIALTPQMVNHFKSRFGNRVAVMHSALSSGEKYDEWRKIHRGDADVVVGARSSIIAPVQNLGIIIMDEEHESTYKQDENPKYHARNVAIWRGQHNRCPVVLGSATPSLESRARAQKKVYTLVELRGRFNQRALPQVEIVDMRDEFKANNRSSFSMLLQEKITDRLQKKQQIVLMLNKRGYSSFIMCRDCGFVLECPNCDISLTLHMDSKTMKCHYCGHEEAIPNTCPKCKGHNFRYYGTGTQKIEEELQTLFPEARILRMDVDTTRKKGGHEAILSAFGRGEADILLGTQMIAKGLDFPNITLVGVINADTSLGLPDFRSSERTFQLLTQVSGRAGRAELSGEVIVQSFNPDHYAILFAQQHNYEGFYRTEMSLRHKAGYPPYFYTALITVSNPDEKKAQKKIYEIHEILQKKLEPDTIMLGPSKRSIARVNNRYYFQILVKYKQETKLHPALKQILDESQKENARGLYISIDSEPVNFF</sequence>
<dbReference type="FunFam" id="3.40.1440.60:FF:000001">
    <property type="entry name" value="Primosomal protein N"/>
    <property type="match status" value="1"/>
</dbReference>
<keyword evidence="6 12" id="KW-0347">Helicase</keyword>
<dbReference type="GO" id="GO:0003677">
    <property type="term" value="F:DNA binding"/>
    <property type="evidence" value="ECO:0007669"/>
    <property type="project" value="UniProtKB-UniRule"/>
</dbReference>
<dbReference type="GO" id="GO:0006302">
    <property type="term" value="P:double-strand break repair"/>
    <property type="evidence" value="ECO:0007669"/>
    <property type="project" value="InterPro"/>
</dbReference>
<dbReference type="PROSITE" id="PS51194">
    <property type="entry name" value="HELICASE_CTER"/>
    <property type="match status" value="1"/>
</dbReference>
<evidence type="ECO:0000256" key="12">
    <source>
        <dbReference type="HAMAP-Rule" id="MF_00983"/>
    </source>
</evidence>
<dbReference type="GO" id="GO:0043138">
    <property type="term" value="F:3'-5' DNA helicase activity"/>
    <property type="evidence" value="ECO:0007669"/>
    <property type="project" value="UniProtKB-EC"/>
</dbReference>
<dbReference type="GO" id="GO:0006310">
    <property type="term" value="P:DNA recombination"/>
    <property type="evidence" value="ECO:0007669"/>
    <property type="project" value="InterPro"/>
</dbReference>
<dbReference type="AlphaFoldDB" id="A0A847D705"/>
<accession>A0A847D705</accession>
<dbReference type="InterPro" id="IPR040498">
    <property type="entry name" value="PriA_CRR"/>
</dbReference>
<dbReference type="SMART" id="SM00487">
    <property type="entry name" value="DEXDc"/>
    <property type="match status" value="1"/>
</dbReference>
<gene>
    <name evidence="12 15" type="primary">priA</name>
    <name evidence="15" type="ORF">GX662_10265</name>
</gene>
<dbReference type="NCBIfam" id="NF004066">
    <property type="entry name" value="PRK05580.1-3"/>
    <property type="match status" value="1"/>
</dbReference>
<dbReference type="Pfam" id="PF00270">
    <property type="entry name" value="DEAD"/>
    <property type="match status" value="1"/>
</dbReference>
<dbReference type="HAMAP" id="MF_00983">
    <property type="entry name" value="PriA"/>
    <property type="match status" value="1"/>
</dbReference>
<dbReference type="Pfam" id="PF00271">
    <property type="entry name" value="Helicase_C"/>
    <property type="match status" value="1"/>
</dbReference>
<feature type="binding site" evidence="12">
    <location>
        <position position="512"/>
    </location>
    <ligand>
        <name>Zn(2+)</name>
        <dbReference type="ChEBI" id="CHEBI:29105"/>
        <label>1</label>
    </ligand>
</feature>
<dbReference type="GO" id="GO:0008270">
    <property type="term" value="F:zinc ion binding"/>
    <property type="evidence" value="ECO:0007669"/>
    <property type="project" value="UniProtKB-UniRule"/>
</dbReference>
<dbReference type="PROSITE" id="PS51192">
    <property type="entry name" value="HELICASE_ATP_BIND_1"/>
    <property type="match status" value="1"/>
</dbReference>
<dbReference type="InterPro" id="IPR041222">
    <property type="entry name" value="PriA_3primeBD"/>
</dbReference>
<keyword evidence="1 12" id="KW-0639">Primosome</keyword>
<dbReference type="NCBIfam" id="TIGR00595">
    <property type="entry name" value="priA"/>
    <property type="match status" value="1"/>
</dbReference>
<evidence type="ECO:0000313" key="16">
    <source>
        <dbReference type="Proteomes" id="UP000589373"/>
    </source>
</evidence>
<feature type="binding site" evidence="12">
    <location>
        <position position="515"/>
    </location>
    <ligand>
        <name>Zn(2+)</name>
        <dbReference type="ChEBI" id="CHEBI:29105"/>
        <label>1</label>
    </ligand>
</feature>
<evidence type="ECO:0000256" key="4">
    <source>
        <dbReference type="ARBA" id="ARBA00022741"/>
    </source>
</evidence>
<dbReference type="Gene3D" id="3.40.1440.60">
    <property type="entry name" value="PriA, 3(prime) DNA-binding domain"/>
    <property type="match status" value="1"/>
</dbReference>
<dbReference type="InterPro" id="IPR042115">
    <property type="entry name" value="PriA_3primeBD_sf"/>
</dbReference>
<dbReference type="GO" id="GO:0016787">
    <property type="term" value="F:hydrolase activity"/>
    <property type="evidence" value="ECO:0007669"/>
    <property type="project" value="UniProtKB-KW"/>
</dbReference>
<dbReference type="SUPFAM" id="SSF52540">
    <property type="entry name" value="P-loop containing nucleoside triphosphate hydrolases"/>
    <property type="match status" value="2"/>
</dbReference>
<evidence type="ECO:0000256" key="2">
    <source>
        <dbReference type="ARBA" id="ARBA00022705"/>
    </source>
</evidence>
<dbReference type="InterPro" id="IPR011545">
    <property type="entry name" value="DEAD/DEAH_box_helicase_dom"/>
</dbReference>
<comment type="similarity">
    <text evidence="12">Belongs to the helicase family. PriA subfamily.</text>
</comment>
<dbReference type="Pfam" id="PF18074">
    <property type="entry name" value="PriA_C"/>
    <property type="match status" value="1"/>
</dbReference>
<evidence type="ECO:0000256" key="9">
    <source>
        <dbReference type="ARBA" id="ARBA00023125"/>
    </source>
</evidence>
<dbReference type="InterPro" id="IPR041236">
    <property type="entry name" value="PriA_C"/>
</dbReference>
<comment type="caution">
    <text evidence="15">The sequence shown here is derived from an EMBL/GenBank/DDBJ whole genome shotgun (WGS) entry which is preliminary data.</text>
</comment>
<keyword evidence="9 12" id="KW-0238">DNA-binding</keyword>
<keyword evidence="8 12" id="KW-0067">ATP-binding</keyword>
<protein>
    <recommendedName>
        <fullName evidence="12">Replication restart protein PriA</fullName>
    </recommendedName>
    <alternativeName>
        <fullName evidence="12">ATP-dependent DNA helicase PriA</fullName>
        <ecNumber evidence="12">5.6.2.4</ecNumber>
    </alternativeName>
    <alternativeName>
        <fullName evidence="12">DNA 3'-5' helicase PriA</fullName>
    </alternativeName>
</protein>
<name>A0A847D705_9LACT</name>
<feature type="binding site" evidence="12">
    <location>
        <position position="552"/>
    </location>
    <ligand>
        <name>Zn(2+)</name>
        <dbReference type="ChEBI" id="CHEBI:29105"/>
        <label>1</label>
    </ligand>
</feature>
<feature type="binding site" evidence="12">
    <location>
        <position position="542"/>
    </location>
    <ligand>
        <name>Zn(2+)</name>
        <dbReference type="ChEBI" id="CHEBI:29105"/>
        <label>2</label>
    </ligand>
</feature>
<evidence type="ECO:0000256" key="7">
    <source>
        <dbReference type="ARBA" id="ARBA00022833"/>
    </source>
</evidence>
<comment type="catalytic activity">
    <reaction evidence="12">
        <text>Couples ATP hydrolysis with the unwinding of duplex DNA by translocating in the 3'-5' direction.</text>
        <dbReference type="EC" id="5.6.2.4"/>
    </reaction>
</comment>
<feature type="binding site" evidence="12">
    <location>
        <position position="555"/>
    </location>
    <ligand>
        <name>Zn(2+)</name>
        <dbReference type="ChEBI" id="CHEBI:29105"/>
        <label>1</label>
    </ligand>
</feature>
<reference evidence="15 16" key="1">
    <citation type="journal article" date="2020" name="Biotechnol. Biofuels">
        <title>New insights from the biogas microbiome by comprehensive genome-resolved metagenomics of nearly 1600 species originating from multiple anaerobic digesters.</title>
        <authorList>
            <person name="Campanaro S."/>
            <person name="Treu L."/>
            <person name="Rodriguez-R L.M."/>
            <person name="Kovalovszki A."/>
            <person name="Ziels R.M."/>
            <person name="Maus I."/>
            <person name="Zhu X."/>
            <person name="Kougias P.G."/>
            <person name="Basile A."/>
            <person name="Luo G."/>
            <person name="Schluter A."/>
            <person name="Konstantinidis K.T."/>
            <person name="Angelidaki I."/>
        </authorList>
    </citation>
    <scope>NUCLEOTIDE SEQUENCE [LARGE SCALE GENOMIC DNA]</scope>
    <source>
        <strain evidence="15">AS07pgkLD_105</strain>
    </source>
</reference>
<evidence type="ECO:0000259" key="13">
    <source>
        <dbReference type="PROSITE" id="PS51192"/>
    </source>
</evidence>
<keyword evidence="3 12" id="KW-0479">Metal-binding</keyword>
<comment type="subunit">
    <text evidence="12">Component of the replication restart primosome.</text>
</comment>
<dbReference type="EMBL" id="JAAZCD010000230">
    <property type="protein sequence ID" value="NLD32619.1"/>
    <property type="molecule type" value="Genomic_DNA"/>
</dbReference>
<dbReference type="EC" id="5.6.2.4" evidence="12"/>
<evidence type="ECO:0000259" key="14">
    <source>
        <dbReference type="PROSITE" id="PS51194"/>
    </source>
</evidence>
<dbReference type="InterPro" id="IPR014001">
    <property type="entry name" value="Helicase_ATP-bd"/>
</dbReference>
<feature type="domain" description="Helicase ATP-binding" evidence="13">
    <location>
        <begin position="284"/>
        <end position="450"/>
    </location>
</feature>
<proteinExistence type="inferred from homology"/>
<dbReference type="PANTHER" id="PTHR30580">
    <property type="entry name" value="PRIMOSOMAL PROTEIN N"/>
    <property type="match status" value="1"/>
</dbReference>
<evidence type="ECO:0000256" key="8">
    <source>
        <dbReference type="ARBA" id="ARBA00022840"/>
    </source>
</evidence>
<feature type="binding site" evidence="12">
    <location>
        <position position="524"/>
    </location>
    <ligand>
        <name>Zn(2+)</name>
        <dbReference type="ChEBI" id="CHEBI:29105"/>
        <label>2</label>
    </ligand>
</feature>
<dbReference type="CDD" id="cd18804">
    <property type="entry name" value="SF2_C_priA"/>
    <property type="match status" value="1"/>
</dbReference>
<dbReference type="RefSeq" id="WP_423837394.1">
    <property type="nucleotide sequence ID" value="NZ_JAAZCD010000230.1"/>
</dbReference>
<keyword evidence="10 12" id="KW-0413">Isomerase</keyword>
<keyword evidence="2 12" id="KW-0235">DNA replication</keyword>
<dbReference type="Pfam" id="PF18319">
    <property type="entry name" value="Zn_ribbon_PriA"/>
    <property type="match status" value="1"/>
</dbReference>
<comment type="catalytic activity">
    <reaction evidence="11 12">
        <text>ATP + H2O = ADP + phosphate + H(+)</text>
        <dbReference type="Rhea" id="RHEA:13065"/>
        <dbReference type="ChEBI" id="CHEBI:15377"/>
        <dbReference type="ChEBI" id="CHEBI:15378"/>
        <dbReference type="ChEBI" id="CHEBI:30616"/>
        <dbReference type="ChEBI" id="CHEBI:43474"/>
        <dbReference type="ChEBI" id="CHEBI:456216"/>
        <dbReference type="EC" id="5.6.2.4"/>
    </reaction>
</comment>
<evidence type="ECO:0000256" key="10">
    <source>
        <dbReference type="ARBA" id="ARBA00023235"/>
    </source>
</evidence>
<evidence type="ECO:0000256" key="11">
    <source>
        <dbReference type="ARBA" id="ARBA00048988"/>
    </source>
</evidence>
<comment type="cofactor">
    <cofactor evidence="12">
        <name>Zn(2+)</name>
        <dbReference type="ChEBI" id="CHEBI:29105"/>
    </cofactor>
    <text evidence="12">Binds 2 zinc ions per subunit.</text>
</comment>
<feature type="binding site" evidence="12">
    <location>
        <position position="539"/>
    </location>
    <ligand>
        <name>Zn(2+)</name>
        <dbReference type="ChEBI" id="CHEBI:29105"/>
        <label>2</label>
    </ligand>
</feature>
<dbReference type="InterPro" id="IPR027417">
    <property type="entry name" value="P-loop_NTPase"/>
</dbReference>
<dbReference type="SMART" id="SM00490">
    <property type="entry name" value="HELICc"/>
    <property type="match status" value="1"/>
</dbReference>
<dbReference type="GO" id="GO:1990077">
    <property type="term" value="C:primosome complex"/>
    <property type="evidence" value="ECO:0007669"/>
    <property type="project" value="UniProtKB-UniRule"/>
</dbReference>
<evidence type="ECO:0000256" key="5">
    <source>
        <dbReference type="ARBA" id="ARBA00022801"/>
    </source>
</evidence>
<dbReference type="Gene3D" id="3.40.50.300">
    <property type="entry name" value="P-loop containing nucleotide triphosphate hydrolases"/>
    <property type="match status" value="2"/>
</dbReference>
<evidence type="ECO:0000256" key="3">
    <source>
        <dbReference type="ARBA" id="ARBA00022723"/>
    </source>
</evidence>
<dbReference type="FunFam" id="3.40.50.300:FF:000489">
    <property type="entry name" value="Primosome assembly protein PriA"/>
    <property type="match status" value="1"/>
</dbReference>
<dbReference type="GO" id="GO:0006269">
    <property type="term" value="P:DNA replication, synthesis of primer"/>
    <property type="evidence" value="ECO:0007669"/>
    <property type="project" value="UniProtKB-KW"/>
</dbReference>
<dbReference type="Proteomes" id="UP000589373">
    <property type="component" value="Unassembled WGS sequence"/>
</dbReference>
<organism evidence="15 16">
    <name type="scientific">Trichococcus flocculiformis</name>
    <dbReference type="NCBI Taxonomy" id="82803"/>
    <lineage>
        <taxon>Bacteria</taxon>
        <taxon>Bacillati</taxon>
        <taxon>Bacillota</taxon>
        <taxon>Bacilli</taxon>
        <taxon>Lactobacillales</taxon>
        <taxon>Carnobacteriaceae</taxon>
        <taxon>Trichococcus</taxon>
    </lineage>
</organism>
<keyword evidence="5 12" id="KW-0378">Hydrolase</keyword>
<evidence type="ECO:0000256" key="1">
    <source>
        <dbReference type="ARBA" id="ARBA00022515"/>
    </source>
</evidence>
<evidence type="ECO:0000313" key="15">
    <source>
        <dbReference type="EMBL" id="NLD32619.1"/>
    </source>
</evidence>
<dbReference type="GO" id="GO:0005524">
    <property type="term" value="F:ATP binding"/>
    <property type="evidence" value="ECO:0007669"/>
    <property type="project" value="UniProtKB-UniRule"/>
</dbReference>
<keyword evidence="7 12" id="KW-0862">Zinc</keyword>
<dbReference type="InterPro" id="IPR001650">
    <property type="entry name" value="Helicase_C-like"/>
</dbReference>
<comment type="function">
    <text evidence="12">Initiates the restart of stalled replication forks, which reloads the replicative helicase on sites other than the origin of replication. Recognizes and binds to abandoned replication forks and remodels them to uncover a helicase loading site. Promotes assembly of the primosome at these replication forks.</text>
</comment>
<dbReference type="Pfam" id="PF17764">
    <property type="entry name" value="PriA_3primeBD"/>
    <property type="match status" value="1"/>
</dbReference>
<dbReference type="InterPro" id="IPR005259">
    <property type="entry name" value="PriA"/>
</dbReference>
<dbReference type="GO" id="GO:0006270">
    <property type="term" value="P:DNA replication initiation"/>
    <property type="evidence" value="ECO:0007669"/>
    <property type="project" value="TreeGrafter"/>
</dbReference>
<feature type="binding site" evidence="12">
    <location>
        <position position="521"/>
    </location>
    <ligand>
        <name>Zn(2+)</name>
        <dbReference type="ChEBI" id="CHEBI:29105"/>
        <label>2</label>
    </ligand>
</feature>